<proteinExistence type="predicted"/>
<evidence type="ECO:0008006" key="4">
    <source>
        <dbReference type="Google" id="ProtNLM"/>
    </source>
</evidence>
<comment type="caution">
    <text evidence="2">The sequence shown here is derived from an EMBL/GenBank/DDBJ whole genome shotgun (WGS) entry which is preliminary data.</text>
</comment>
<keyword evidence="1" id="KW-0732">Signal</keyword>
<name>A0ABP9SM22_9ACTN</name>
<dbReference type="Proteomes" id="UP001501570">
    <property type="component" value="Unassembled WGS sequence"/>
</dbReference>
<sequence length="143" mass="15445">MVARIVRAVGAVLLGMVIATSLAAAPASAAYSYEWDEGVLSQGPIGGSFYCINTDYSEACFRPDGDVIYVLDLSSADHNSAVARWVTDYGRWGTCRNANGAGTWVTCNKNFKEGAQLGMVATQYDGTTDSWWGPETSREWIIT</sequence>
<evidence type="ECO:0000313" key="3">
    <source>
        <dbReference type="Proteomes" id="UP001501570"/>
    </source>
</evidence>
<dbReference type="RefSeq" id="WP_345637312.1">
    <property type="nucleotide sequence ID" value="NZ_BAABJQ010000032.1"/>
</dbReference>
<protein>
    <recommendedName>
        <fullName evidence="4">Secreted protein</fullName>
    </recommendedName>
</protein>
<accession>A0ABP9SM22</accession>
<evidence type="ECO:0000313" key="2">
    <source>
        <dbReference type="EMBL" id="GAA5198268.1"/>
    </source>
</evidence>
<feature type="signal peptide" evidence="1">
    <location>
        <begin position="1"/>
        <end position="23"/>
    </location>
</feature>
<evidence type="ECO:0000256" key="1">
    <source>
        <dbReference type="SAM" id="SignalP"/>
    </source>
</evidence>
<gene>
    <name evidence="2" type="ORF">GCM10023322_71250</name>
</gene>
<reference evidence="3" key="1">
    <citation type="journal article" date="2019" name="Int. J. Syst. Evol. Microbiol.">
        <title>The Global Catalogue of Microorganisms (GCM) 10K type strain sequencing project: providing services to taxonomists for standard genome sequencing and annotation.</title>
        <authorList>
            <consortium name="The Broad Institute Genomics Platform"/>
            <consortium name="The Broad Institute Genome Sequencing Center for Infectious Disease"/>
            <person name="Wu L."/>
            <person name="Ma J."/>
        </authorList>
    </citation>
    <scope>NUCLEOTIDE SEQUENCE [LARGE SCALE GENOMIC DNA]</scope>
    <source>
        <strain evidence="3">JCM 18304</strain>
    </source>
</reference>
<feature type="chain" id="PRO_5046691813" description="Secreted protein" evidence="1">
    <location>
        <begin position="24"/>
        <end position="143"/>
    </location>
</feature>
<dbReference type="EMBL" id="BAABJQ010000032">
    <property type="protein sequence ID" value="GAA5198268.1"/>
    <property type="molecule type" value="Genomic_DNA"/>
</dbReference>
<keyword evidence="3" id="KW-1185">Reference proteome</keyword>
<organism evidence="2 3">
    <name type="scientific">Rugosimonospora acidiphila</name>
    <dbReference type="NCBI Taxonomy" id="556531"/>
    <lineage>
        <taxon>Bacteria</taxon>
        <taxon>Bacillati</taxon>
        <taxon>Actinomycetota</taxon>
        <taxon>Actinomycetes</taxon>
        <taxon>Micromonosporales</taxon>
        <taxon>Micromonosporaceae</taxon>
        <taxon>Rugosimonospora</taxon>
    </lineage>
</organism>